<proteinExistence type="predicted"/>
<dbReference type="AlphaFoldDB" id="A0A0P9XZP4"/>
<name>A0A0P9XZP4_PSEAV</name>
<evidence type="ECO:0000256" key="1">
    <source>
        <dbReference type="SAM" id="MobiDB-lite"/>
    </source>
</evidence>
<feature type="non-terminal residue" evidence="3">
    <location>
        <position position="315"/>
    </location>
</feature>
<dbReference type="PANTHER" id="PTHR35563:SF2">
    <property type="entry name" value="BARREL METAL-DEPENDENT HYDROLASE, PUTATIVE (AFU_ORTHOLOGUE AFUA_1G16240)-RELATED"/>
    <property type="match status" value="1"/>
</dbReference>
<feature type="compositionally biased region" description="Basic residues" evidence="1">
    <location>
        <begin position="294"/>
        <end position="303"/>
    </location>
</feature>
<dbReference type="InterPro" id="IPR052358">
    <property type="entry name" value="Aro_Compnd_Degr_Hydrolases"/>
</dbReference>
<comment type="caution">
    <text evidence="3">The sequence shown here is derived from an EMBL/GenBank/DDBJ whole genome shotgun (WGS) entry which is preliminary data.</text>
</comment>
<organism evidence="3 4">
    <name type="scientific">Pseudomonas amygdali pv. lachrymans</name>
    <name type="common">Pseudomonas syringae pv. lachrymans</name>
    <dbReference type="NCBI Taxonomy" id="53707"/>
    <lineage>
        <taxon>Bacteria</taxon>
        <taxon>Pseudomonadati</taxon>
        <taxon>Pseudomonadota</taxon>
        <taxon>Gammaproteobacteria</taxon>
        <taxon>Pseudomonadales</taxon>
        <taxon>Pseudomonadaceae</taxon>
        <taxon>Pseudomonas</taxon>
        <taxon>Pseudomonas amygdali</taxon>
    </lineage>
</organism>
<evidence type="ECO:0000313" key="3">
    <source>
        <dbReference type="EMBL" id="KPX69930.1"/>
    </source>
</evidence>
<protein>
    <submittedName>
        <fullName evidence="3">2-Pyrone-4,6-dicarboxylate lactonase</fullName>
    </submittedName>
</protein>
<dbReference type="GO" id="GO:0016787">
    <property type="term" value="F:hydrolase activity"/>
    <property type="evidence" value="ECO:0007669"/>
    <property type="project" value="InterPro"/>
</dbReference>
<feature type="compositionally biased region" description="Basic and acidic residues" evidence="1">
    <location>
        <begin position="282"/>
        <end position="292"/>
    </location>
</feature>
<dbReference type="InterPro" id="IPR032466">
    <property type="entry name" value="Metal_Hydrolase"/>
</dbReference>
<reference evidence="3 4" key="1">
    <citation type="submission" date="2015-09" db="EMBL/GenBank/DDBJ databases">
        <title>Genome announcement of multiple Pseudomonas syringae strains.</title>
        <authorList>
            <person name="Thakur S."/>
            <person name="Wang P.W."/>
            <person name="Gong Y."/>
            <person name="Weir B.S."/>
            <person name="Guttman D.S."/>
        </authorList>
    </citation>
    <scope>NUCLEOTIDE SEQUENCE [LARGE SCALE GENOMIC DNA]</scope>
    <source>
        <strain evidence="3 4">ICMP3507</strain>
    </source>
</reference>
<dbReference type="Gene3D" id="3.20.20.140">
    <property type="entry name" value="Metal-dependent hydrolases"/>
    <property type="match status" value="1"/>
</dbReference>
<sequence>MTDPCTTPILGIDAHAHVFSKDLSLTSGRRYSPDYDATVQAYLAHLHEHGLSHGVLVQPSFLGTDNRFLFDALAQAPDRLRGVAVVDTDISRGALQRMAGLGIVGIRLNLIGRALPDFTAPEWKSLFKNVWTLGWHVELHREVADLPGLIRQLLPFGCKIVIDHFGRPDARLGIDDPAFQALLELGLSGQLWMKVSAIYRLDGTAEQNAAFAHAALPLLLQSFGPRRLVWGSDWPHTQHEQEVSYASVVEQFHLSARNRSKTCCWSRLLRRCSIFCQSKSDPLSRRRPDPVAHHIQRRQKKQRQQGGDGDTADHG</sequence>
<feature type="region of interest" description="Disordered" evidence="1">
    <location>
        <begin position="280"/>
        <end position="315"/>
    </location>
</feature>
<feature type="domain" description="Amidohydrolase-related" evidence="2">
    <location>
        <begin position="12"/>
        <end position="258"/>
    </location>
</feature>
<dbReference type="Pfam" id="PF04909">
    <property type="entry name" value="Amidohydro_2"/>
    <property type="match status" value="1"/>
</dbReference>
<dbReference type="PATRIC" id="fig|53707.9.peg.381"/>
<dbReference type="SUPFAM" id="SSF51556">
    <property type="entry name" value="Metallo-dependent hydrolases"/>
    <property type="match status" value="1"/>
</dbReference>
<accession>A0A0P9XZP4</accession>
<dbReference type="EMBL" id="LJQP01000204">
    <property type="protein sequence ID" value="KPX69930.1"/>
    <property type="molecule type" value="Genomic_DNA"/>
</dbReference>
<evidence type="ECO:0000259" key="2">
    <source>
        <dbReference type="Pfam" id="PF04909"/>
    </source>
</evidence>
<dbReference type="Proteomes" id="UP000050265">
    <property type="component" value="Unassembled WGS sequence"/>
</dbReference>
<evidence type="ECO:0000313" key="4">
    <source>
        <dbReference type="Proteomes" id="UP000050265"/>
    </source>
</evidence>
<dbReference type="PANTHER" id="PTHR35563">
    <property type="entry name" value="BARREL METAL-DEPENDENT HYDROLASE, PUTATIVE (AFU_ORTHOLOGUE AFUA_1G16240)-RELATED"/>
    <property type="match status" value="1"/>
</dbReference>
<gene>
    <name evidence="3" type="ORF">ALO35_101038</name>
</gene>
<dbReference type="InterPro" id="IPR006680">
    <property type="entry name" value="Amidohydro-rel"/>
</dbReference>